<dbReference type="SUPFAM" id="SSF50156">
    <property type="entry name" value="PDZ domain-like"/>
    <property type="match status" value="1"/>
</dbReference>
<dbReference type="RefSeq" id="WP_190918824.1">
    <property type="nucleotide sequence ID" value="NZ_JACXIZ010000023.1"/>
</dbReference>
<organism evidence="7 8">
    <name type="scientific">Paenibacillus sabuli</name>
    <dbReference type="NCBI Taxonomy" id="2772509"/>
    <lineage>
        <taxon>Bacteria</taxon>
        <taxon>Bacillati</taxon>
        <taxon>Bacillota</taxon>
        <taxon>Bacilli</taxon>
        <taxon>Bacillales</taxon>
        <taxon>Paenibacillaceae</taxon>
        <taxon>Paenibacillus</taxon>
    </lineage>
</organism>
<reference evidence="7" key="1">
    <citation type="submission" date="2020-09" db="EMBL/GenBank/DDBJ databases">
        <title>A novel bacterium of genus Paenibacillus, isolated from South China Sea.</title>
        <authorList>
            <person name="Huang H."/>
            <person name="Mo K."/>
            <person name="Hu Y."/>
        </authorList>
    </citation>
    <scope>NUCLEOTIDE SEQUENCE</scope>
    <source>
        <strain evidence="7">IB182496</strain>
    </source>
</reference>
<feature type="domain" description="PDZ" evidence="6">
    <location>
        <begin position="371"/>
        <end position="436"/>
    </location>
</feature>
<evidence type="ECO:0000256" key="2">
    <source>
        <dbReference type="ARBA" id="ARBA00022801"/>
    </source>
</evidence>
<feature type="transmembrane region" description="Helical" evidence="5">
    <location>
        <begin position="39"/>
        <end position="60"/>
    </location>
</feature>
<evidence type="ECO:0000256" key="5">
    <source>
        <dbReference type="SAM" id="Phobius"/>
    </source>
</evidence>
<evidence type="ECO:0000313" key="7">
    <source>
        <dbReference type="EMBL" id="MBD2846415.1"/>
    </source>
</evidence>
<dbReference type="Pfam" id="PF13365">
    <property type="entry name" value="Trypsin_2"/>
    <property type="match status" value="1"/>
</dbReference>
<dbReference type="Gene3D" id="2.40.10.120">
    <property type="match status" value="1"/>
</dbReference>
<keyword evidence="5" id="KW-1133">Transmembrane helix</keyword>
<dbReference type="PANTHER" id="PTHR43343">
    <property type="entry name" value="PEPTIDASE S12"/>
    <property type="match status" value="1"/>
</dbReference>
<keyword evidence="1 7" id="KW-0645">Protease</keyword>
<evidence type="ECO:0000256" key="1">
    <source>
        <dbReference type="ARBA" id="ARBA00022670"/>
    </source>
</evidence>
<comment type="caution">
    <text evidence="7">The sequence shown here is derived from an EMBL/GenBank/DDBJ whole genome shotgun (WGS) entry which is preliminary data.</text>
</comment>
<name>A0A927BVH5_9BACL</name>
<dbReference type="InterPro" id="IPR001940">
    <property type="entry name" value="Peptidase_S1C"/>
</dbReference>
<dbReference type="InterPro" id="IPR051201">
    <property type="entry name" value="Chloro_Bact_Ser_Proteases"/>
</dbReference>
<evidence type="ECO:0000256" key="4">
    <source>
        <dbReference type="SAM" id="MobiDB-lite"/>
    </source>
</evidence>
<feature type="region of interest" description="Disordered" evidence="4">
    <location>
        <begin position="114"/>
        <end position="134"/>
    </location>
</feature>
<protein>
    <submittedName>
        <fullName evidence="7">Serine protease</fullName>
    </submittedName>
</protein>
<feature type="compositionally biased region" description="Acidic residues" evidence="4">
    <location>
        <begin position="125"/>
        <end position="134"/>
    </location>
</feature>
<dbReference type="AlphaFoldDB" id="A0A927BVH5"/>
<keyword evidence="5" id="KW-0812">Transmembrane</keyword>
<dbReference type="InterPro" id="IPR009003">
    <property type="entry name" value="Peptidase_S1_PA"/>
</dbReference>
<keyword evidence="2" id="KW-0378">Hydrolase</keyword>
<sequence length="447" mass="48154">MSLFDDDFYSTKVSKRARAPQRDRFRGGARSGGWSPLRLAFVSSLVSALVAVLLFGWLFGGGAQGDRTPQLPLAASADPYERPIQAAAKIRPAVVSIINEQMLSYGMDAFDWEGGESEGEARSEEDGDGEADPAEEGELAEVGMGSGVIFELTGGKARIVTNYHVVENAVKVKAVLATGEVREATVIGKDMISDLAVLEIDGKGIDVAAELGDSTQIQDAETVIAIGNPLGLGESITMGIVSKTRRVIPVSLNQDGVYDWEQEVIQIDASINQGNSGGALVDLSGRLIGINSMKVADYGVEGLGFAIPMHIAEPVMESLIAHGKVLRPYLGVYTLDVEQYIEQQAFMEAYGEESGDDTAAEEEALTLPEDIKRGVIVLETVGPANKAGLKFNDIIVQLDEQKIGSTRELRKYLYAHKAIGDRIDVTFYRGDELEQTSFVLAEMTDEQ</sequence>
<keyword evidence="5" id="KW-0472">Membrane</keyword>
<gene>
    <name evidence="7" type="ORF">IDH44_14535</name>
</gene>
<accession>A0A927BVH5</accession>
<dbReference type="Gene3D" id="2.30.42.10">
    <property type="match status" value="1"/>
</dbReference>
<keyword evidence="3" id="KW-0720">Serine protease</keyword>
<dbReference type="InterPro" id="IPR001478">
    <property type="entry name" value="PDZ"/>
</dbReference>
<evidence type="ECO:0000259" key="6">
    <source>
        <dbReference type="Pfam" id="PF13180"/>
    </source>
</evidence>
<dbReference type="PRINTS" id="PR00834">
    <property type="entry name" value="PROTEASES2C"/>
</dbReference>
<dbReference type="GO" id="GO:0006508">
    <property type="term" value="P:proteolysis"/>
    <property type="evidence" value="ECO:0007669"/>
    <property type="project" value="UniProtKB-KW"/>
</dbReference>
<evidence type="ECO:0000313" key="8">
    <source>
        <dbReference type="Proteomes" id="UP000621560"/>
    </source>
</evidence>
<dbReference type="InterPro" id="IPR036034">
    <property type="entry name" value="PDZ_sf"/>
</dbReference>
<dbReference type="GO" id="GO:0004252">
    <property type="term" value="F:serine-type endopeptidase activity"/>
    <property type="evidence" value="ECO:0007669"/>
    <property type="project" value="InterPro"/>
</dbReference>
<keyword evidence="8" id="KW-1185">Reference proteome</keyword>
<dbReference type="PANTHER" id="PTHR43343:SF3">
    <property type="entry name" value="PROTEASE DO-LIKE 8, CHLOROPLASTIC"/>
    <property type="match status" value="1"/>
</dbReference>
<dbReference type="EMBL" id="JACXIZ010000023">
    <property type="protein sequence ID" value="MBD2846415.1"/>
    <property type="molecule type" value="Genomic_DNA"/>
</dbReference>
<proteinExistence type="predicted"/>
<dbReference type="Pfam" id="PF13180">
    <property type="entry name" value="PDZ_2"/>
    <property type="match status" value="1"/>
</dbReference>
<dbReference type="Proteomes" id="UP000621560">
    <property type="component" value="Unassembled WGS sequence"/>
</dbReference>
<dbReference type="SUPFAM" id="SSF50494">
    <property type="entry name" value="Trypsin-like serine proteases"/>
    <property type="match status" value="1"/>
</dbReference>
<evidence type="ECO:0000256" key="3">
    <source>
        <dbReference type="ARBA" id="ARBA00022825"/>
    </source>
</evidence>